<proteinExistence type="predicted"/>
<dbReference type="AlphaFoldDB" id="A0A445BXX4"/>
<sequence length="86" mass="10098">MGFWGQGIEANHVIIIKSIIRAQEDDEVPKLVHQFYFVKLWPSSEPDSISQIKKQELTVEKMNRDICEITDKIKEKIQKRTMLRLG</sequence>
<dbReference type="EMBL" id="SDMP01000008">
    <property type="protein sequence ID" value="RYR43401.1"/>
    <property type="molecule type" value="Genomic_DNA"/>
</dbReference>
<name>A0A445BXX4_ARAHY</name>
<accession>A0A445BXX4</accession>
<protein>
    <submittedName>
        <fullName evidence="1">Uncharacterized protein</fullName>
    </submittedName>
</protein>
<comment type="caution">
    <text evidence="1">The sequence shown here is derived from an EMBL/GenBank/DDBJ whole genome shotgun (WGS) entry which is preliminary data.</text>
</comment>
<gene>
    <name evidence="1" type="ORF">Ahy_A08g039817</name>
</gene>
<evidence type="ECO:0000313" key="1">
    <source>
        <dbReference type="EMBL" id="RYR43401.1"/>
    </source>
</evidence>
<reference evidence="1 2" key="1">
    <citation type="submission" date="2019-01" db="EMBL/GenBank/DDBJ databases">
        <title>Sequencing of cultivated peanut Arachis hypogaea provides insights into genome evolution and oil improvement.</title>
        <authorList>
            <person name="Chen X."/>
        </authorList>
    </citation>
    <scope>NUCLEOTIDE SEQUENCE [LARGE SCALE GENOMIC DNA]</scope>
    <source>
        <strain evidence="2">cv. Fuhuasheng</strain>
        <tissue evidence="1">Leaves</tissue>
    </source>
</reference>
<evidence type="ECO:0000313" key="2">
    <source>
        <dbReference type="Proteomes" id="UP000289738"/>
    </source>
</evidence>
<keyword evidence="2" id="KW-1185">Reference proteome</keyword>
<organism evidence="1 2">
    <name type="scientific">Arachis hypogaea</name>
    <name type="common">Peanut</name>
    <dbReference type="NCBI Taxonomy" id="3818"/>
    <lineage>
        <taxon>Eukaryota</taxon>
        <taxon>Viridiplantae</taxon>
        <taxon>Streptophyta</taxon>
        <taxon>Embryophyta</taxon>
        <taxon>Tracheophyta</taxon>
        <taxon>Spermatophyta</taxon>
        <taxon>Magnoliopsida</taxon>
        <taxon>eudicotyledons</taxon>
        <taxon>Gunneridae</taxon>
        <taxon>Pentapetalae</taxon>
        <taxon>rosids</taxon>
        <taxon>fabids</taxon>
        <taxon>Fabales</taxon>
        <taxon>Fabaceae</taxon>
        <taxon>Papilionoideae</taxon>
        <taxon>50 kb inversion clade</taxon>
        <taxon>dalbergioids sensu lato</taxon>
        <taxon>Dalbergieae</taxon>
        <taxon>Pterocarpus clade</taxon>
        <taxon>Arachis</taxon>
    </lineage>
</organism>
<dbReference type="Proteomes" id="UP000289738">
    <property type="component" value="Chromosome A08"/>
</dbReference>